<dbReference type="InterPro" id="IPR015257">
    <property type="entry name" value="Maf1"/>
</dbReference>
<dbReference type="HOGENOM" id="CLU_037043_3_0_1"/>
<evidence type="ECO:0000313" key="3">
    <source>
        <dbReference type="Proteomes" id="UP000027195"/>
    </source>
</evidence>
<dbReference type="STRING" id="930990.A0A067MMN2"/>
<dbReference type="Proteomes" id="UP000027195">
    <property type="component" value="Unassembled WGS sequence"/>
</dbReference>
<organism evidence="2 3">
    <name type="scientific">Botryobasidium botryosum (strain FD-172 SS1)</name>
    <dbReference type="NCBI Taxonomy" id="930990"/>
    <lineage>
        <taxon>Eukaryota</taxon>
        <taxon>Fungi</taxon>
        <taxon>Dikarya</taxon>
        <taxon>Basidiomycota</taxon>
        <taxon>Agaricomycotina</taxon>
        <taxon>Agaricomycetes</taxon>
        <taxon>Cantharellales</taxon>
        <taxon>Botryobasidiaceae</taxon>
        <taxon>Botryobasidium</taxon>
    </lineage>
</organism>
<protein>
    <recommendedName>
        <fullName evidence="4">Repressor of RNA polymerase III transcription MAF1</fullName>
    </recommendedName>
</protein>
<dbReference type="Pfam" id="PF09174">
    <property type="entry name" value="Maf1"/>
    <property type="match status" value="1"/>
</dbReference>
<reference evidence="3" key="1">
    <citation type="journal article" date="2014" name="Proc. Natl. Acad. Sci. U.S.A.">
        <title>Extensive sampling of basidiomycete genomes demonstrates inadequacy of the white-rot/brown-rot paradigm for wood decay fungi.</title>
        <authorList>
            <person name="Riley R."/>
            <person name="Salamov A.A."/>
            <person name="Brown D.W."/>
            <person name="Nagy L.G."/>
            <person name="Floudas D."/>
            <person name="Held B.W."/>
            <person name="Levasseur A."/>
            <person name="Lombard V."/>
            <person name="Morin E."/>
            <person name="Otillar R."/>
            <person name="Lindquist E.A."/>
            <person name="Sun H."/>
            <person name="LaButti K.M."/>
            <person name="Schmutz J."/>
            <person name="Jabbour D."/>
            <person name="Luo H."/>
            <person name="Baker S.E."/>
            <person name="Pisabarro A.G."/>
            <person name="Walton J.D."/>
            <person name="Blanchette R.A."/>
            <person name="Henrissat B."/>
            <person name="Martin F."/>
            <person name="Cullen D."/>
            <person name="Hibbett D.S."/>
            <person name="Grigoriev I.V."/>
        </authorList>
    </citation>
    <scope>NUCLEOTIDE SEQUENCE [LARGE SCALE GENOMIC DNA]</scope>
    <source>
        <strain evidence="3">FD-172 SS1</strain>
    </source>
</reference>
<dbReference type="GO" id="GO:0005634">
    <property type="term" value="C:nucleus"/>
    <property type="evidence" value="ECO:0007669"/>
    <property type="project" value="TreeGrafter"/>
</dbReference>
<evidence type="ECO:0000313" key="2">
    <source>
        <dbReference type="EMBL" id="KDQ15980.1"/>
    </source>
</evidence>
<dbReference type="AlphaFoldDB" id="A0A067MMN2"/>
<dbReference type="OrthoDB" id="277029at2759"/>
<dbReference type="GO" id="GO:0000994">
    <property type="term" value="F:RNA polymerase III core binding"/>
    <property type="evidence" value="ECO:0007669"/>
    <property type="project" value="TreeGrafter"/>
</dbReference>
<feature type="compositionally biased region" description="Low complexity" evidence="1">
    <location>
        <begin position="232"/>
        <end position="243"/>
    </location>
</feature>
<dbReference type="InterPro" id="IPR038564">
    <property type="entry name" value="Maf1_sf"/>
</dbReference>
<proteinExistence type="predicted"/>
<keyword evidence="3" id="KW-1185">Reference proteome</keyword>
<dbReference type="PANTHER" id="PTHR22504:SF0">
    <property type="entry name" value="REPRESSOR OF RNA POLYMERASE III TRANSCRIPTION MAF1 HOMOLOG"/>
    <property type="match status" value="1"/>
</dbReference>
<name>A0A067MMN2_BOTB1</name>
<dbReference type="FunCoup" id="A0A067MMN2">
    <property type="interactions" value="464"/>
</dbReference>
<gene>
    <name evidence="2" type="ORF">BOTBODRAFT_107790</name>
</gene>
<dbReference type="InParanoid" id="A0A067MMN2"/>
<dbReference type="PANTHER" id="PTHR22504">
    <property type="entry name" value="REPRESSOR OF RNA POLYMERASE III TRANSCRIPTION MAF1"/>
    <property type="match status" value="1"/>
</dbReference>
<dbReference type="Gene3D" id="3.40.1000.50">
    <property type="entry name" value="Repressor of RNA polymerase III transcription Maf1"/>
    <property type="match status" value="1"/>
</dbReference>
<evidence type="ECO:0008006" key="4">
    <source>
        <dbReference type="Google" id="ProtNLM"/>
    </source>
</evidence>
<accession>A0A067MMN2</accession>
<dbReference type="GO" id="GO:0016480">
    <property type="term" value="P:negative regulation of transcription by RNA polymerase III"/>
    <property type="evidence" value="ECO:0007669"/>
    <property type="project" value="InterPro"/>
</dbReference>
<evidence type="ECO:0000256" key="1">
    <source>
        <dbReference type="SAM" id="MobiDB-lite"/>
    </source>
</evidence>
<feature type="region of interest" description="Disordered" evidence="1">
    <location>
        <begin position="219"/>
        <end position="269"/>
    </location>
</feature>
<dbReference type="EMBL" id="KL198030">
    <property type="protein sequence ID" value="KDQ15980.1"/>
    <property type="molecule type" value="Genomic_DNA"/>
</dbReference>
<sequence>MKYLEYPSLSQLSRSLSHSSAECTVHTRIEAYSCKPINKDKKLQKHLEHAFQEELAQNMSPPAAFFLDSDAEHYSMPLDSPFGPLDQHQSRKTLYLLISTLNLAFPDHDFSDVRPDHFSKEESGGATVLNSLSTTLTSLRAQPTSHGSFSSRSYSSFPPTTPDFFPRSYPTSSSPVHSYGVGARYEPSPVLTGTHPTLYRILDDVITLSECEVFSYTPAVDSDPHAGDSDSDSTSDASSASGDFDLDFDPEDHGALSSSPSKHDDPLVDSAASWGKWEFDEDESPSQGRPIPFRRRRGGLLWSSHWFFLHKKQKKILFISVWARKKSGGWVGGDDTFAGWDGAAGTGARALGLNSSGNL</sequence>